<comment type="caution">
    <text evidence="1">The sequence shown here is derived from an EMBL/GenBank/DDBJ whole genome shotgun (WGS) entry which is preliminary data.</text>
</comment>
<gene>
    <name evidence="1" type="ORF">NQ317_005489</name>
</gene>
<reference evidence="1" key="1">
    <citation type="journal article" date="2023" name="Insect Mol. Biol.">
        <title>Genome sequencing provides insights into the evolution of gene families encoding plant cell wall-degrading enzymes in longhorned beetles.</title>
        <authorList>
            <person name="Shin N.R."/>
            <person name="Okamura Y."/>
            <person name="Kirsch R."/>
            <person name="Pauchet Y."/>
        </authorList>
    </citation>
    <scope>NUCLEOTIDE SEQUENCE</scope>
    <source>
        <strain evidence="1">MMC_N1</strain>
    </source>
</reference>
<dbReference type="Proteomes" id="UP001162164">
    <property type="component" value="Unassembled WGS sequence"/>
</dbReference>
<dbReference type="EMBL" id="JAPWTJ010000203">
    <property type="protein sequence ID" value="KAJ8981092.1"/>
    <property type="molecule type" value="Genomic_DNA"/>
</dbReference>
<proteinExistence type="predicted"/>
<accession>A0ABQ9JTS9</accession>
<organism evidence="1 2">
    <name type="scientific">Molorchus minor</name>
    <dbReference type="NCBI Taxonomy" id="1323400"/>
    <lineage>
        <taxon>Eukaryota</taxon>
        <taxon>Metazoa</taxon>
        <taxon>Ecdysozoa</taxon>
        <taxon>Arthropoda</taxon>
        <taxon>Hexapoda</taxon>
        <taxon>Insecta</taxon>
        <taxon>Pterygota</taxon>
        <taxon>Neoptera</taxon>
        <taxon>Endopterygota</taxon>
        <taxon>Coleoptera</taxon>
        <taxon>Polyphaga</taxon>
        <taxon>Cucujiformia</taxon>
        <taxon>Chrysomeloidea</taxon>
        <taxon>Cerambycidae</taxon>
        <taxon>Lamiinae</taxon>
        <taxon>Monochamini</taxon>
        <taxon>Molorchus</taxon>
    </lineage>
</organism>
<sequence length="72" mass="8071">MRPFGQTIMMAIMTPTLGLERSSNATEALEVITQLLKKYGQGGPCSKNDPGFAYHTVFNSRSNDCLDFRNIW</sequence>
<evidence type="ECO:0000313" key="1">
    <source>
        <dbReference type="EMBL" id="KAJ8981092.1"/>
    </source>
</evidence>
<keyword evidence="2" id="KW-1185">Reference proteome</keyword>
<name>A0ABQ9JTS9_9CUCU</name>
<protein>
    <submittedName>
        <fullName evidence="1">Uncharacterized protein</fullName>
    </submittedName>
</protein>
<evidence type="ECO:0000313" key="2">
    <source>
        <dbReference type="Proteomes" id="UP001162164"/>
    </source>
</evidence>